<feature type="region of interest" description="Disordered" evidence="1">
    <location>
        <begin position="32"/>
        <end position="105"/>
    </location>
</feature>
<accession>A0A9Q1IPU1</accession>
<sequence length="105" mass="11231">MKPADRCFDLFSLNAGHPVLHHTGLACLLPQGGRGGGGSGSVRQSQQGDRCRVRGAGPALSRGGRRCPAPREGVSHEPLRHCLPARSNRRPVPEHPRRTLNTGSQ</sequence>
<dbReference type="Proteomes" id="UP001152622">
    <property type="component" value="Chromosome 10"/>
</dbReference>
<dbReference type="PROSITE" id="PS51257">
    <property type="entry name" value="PROKAR_LIPOPROTEIN"/>
    <property type="match status" value="1"/>
</dbReference>
<reference evidence="2" key="1">
    <citation type="journal article" date="2023" name="Science">
        <title>Genome structures resolve the early diversification of teleost fishes.</title>
        <authorList>
            <person name="Parey E."/>
            <person name="Louis A."/>
            <person name="Montfort J."/>
            <person name="Bouchez O."/>
            <person name="Roques C."/>
            <person name="Iampietro C."/>
            <person name="Lluch J."/>
            <person name="Castinel A."/>
            <person name="Donnadieu C."/>
            <person name="Desvignes T."/>
            <person name="Floi Bucao C."/>
            <person name="Jouanno E."/>
            <person name="Wen M."/>
            <person name="Mejri S."/>
            <person name="Dirks R."/>
            <person name="Jansen H."/>
            <person name="Henkel C."/>
            <person name="Chen W.J."/>
            <person name="Zahm M."/>
            <person name="Cabau C."/>
            <person name="Klopp C."/>
            <person name="Thompson A.W."/>
            <person name="Robinson-Rechavi M."/>
            <person name="Braasch I."/>
            <person name="Lecointre G."/>
            <person name="Bobe J."/>
            <person name="Postlethwait J.H."/>
            <person name="Berthelot C."/>
            <person name="Roest Crollius H."/>
            <person name="Guiguen Y."/>
        </authorList>
    </citation>
    <scope>NUCLEOTIDE SEQUENCE</scope>
    <source>
        <strain evidence="2">WJC10195</strain>
    </source>
</reference>
<evidence type="ECO:0000313" key="2">
    <source>
        <dbReference type="EMBL" id="KAJ8348675.1"/>
    </source>
</evidence>
<keyword evidence="3" id="KW-1185">Reference proteome</keyword>
<comment type="caution">
    <text evidence="2">The sequence shown here is derived from an EMBL/GenBank/DDBJ whole genome shotgun (WGS) entry which is preliminary data.</text>
</comment>
<dbReference type="AlphaFoldDB" id="A0A9Q1IPU1"/>
<organism evidence="2 3">
    <name type="scientific">Synaphobranchus kaupii</name>
    <name type="common">Kaup's arrowtooth eel</name>
    <dbReference type="NCBI Taxonomy" id="118154"/>
    <lineage>
        <taxon>Eukaryota</taxon>
        <taxon>Metazoa</taxon>
        <taxon>Chordata</taxon>
        <taxon>Craniata</taxon>
        <taxon>Vertebrata</taxon>
        <taxon>Euteleostomi</taxon>
        <taxon>Actinopterygii</taxon>
        <taxon>Neopterygii</taxon>
        <taxon>Teleostei</taxon>
        <taxon>Anguilliformes</taxon>
        <taxon>Synaphobranchidae</taxon>
        <taxon>Synaphobranchus</taxon>
    </lineage>
</organism>
<proteinExistence type="predicted"/>
<dbReference type="EMBL" id="JAINUF010000010">
    <property type="protein sequence ID" value="KAJ8348675.1"/>
    <property type="molecule type" value="Genomic_DNA"/>
</dbReference>
<evidence type="ECO:0000313" key="3">
    <source>
        <dbReference type="Proteomes" id="UP001152622"/>
    </source>
</evidence>
<gene>
    <name evidence="2" type="ORF">SKAU_G00272640</name>
</gene>
<evidence type="ECO:0000256" key="1">
    <source>
        <dbReference type="SAM" id="MobiDB-lite"/>
    </source>
</evidence>
<name>A0A9Q1IPU1_SYNKA</name>
<protein>
    <submittedName>
        <fullName evidence="2">Uncharacterized protein</fullName>
    </submittedName>
</protein>